<evidence type="ECO:0000256" key="1">
    <source>
        <dbReference type="SAM" id="Coils"/>
    </source>
</evidence>
<dbReference type="AlphaFoldDB" id="A0A517LAE1"/>
<gene>
    <name evidence="2" type="ORF">FKW77_001348</name>
</gene>
<dbReference type="Proteomes" id="UP000316270">
    <property type="component" value="Chromosome 8"/>
</dbReference>
<organism evidence="2 3">
    <name type="scientific">Venturia effusa</name>
    <dbReference type="NCBI Taxonomy" id="50376"/>
    <lineage>
        <taxon>Eukaryota</taxon>
        <taxon>Fungi</taxon>
        <taxon>Dikarya</taxon>
        <taxon>Ascomycota</taxon>
        <taxon>Pezizomycotina</taxon>
        <taxon>Dothideomycetes</taxon>
        <taxon>Pleosporomycetidae</taxon>
        <taxon>Venturiales</taxon>
        <taxon>Venturiaceae</taxon>
        <taxon>Venturia</taxon>
    </lineage>
</organism>
<protein>
    <submittedName>
        <fullName evidence="2">Uncharacterized protein</fullName>
    </submittedName>
</protein>
<keyword evidence="3" id="KW-1185">Reference proteome</keyword>
<feature type="coiled-coil region" evidence="1">
    <location>
        <begin position="33"/>
        <end position="123"/>
    </location>
</feature>
<keyword evidence="1" id="KW-0175">Coiled coil</keyword>
<dbReference type="EMBL" id="CP042192">
    <property type="protein sequence ID" value="QDS72591.1"/>
    <property type="molecule type" value="Genomic_DNA"/>
</dbReference>
<dbReference type="OrthoDB" id="10521808at2759"/>
<evidence type="ECO:0000313" key="3">
    <source>
        <dbReference type="Proteomes" id="UP000316270"/>
    </source>
</evidence>
<sequence length="416" mass="48253">MADHQPCHSPRHALLEAASVTASKQLVEITSIAKGVIDEFEALKRRHEDLETEARQLQAEAEGYVKLKQEYEGKITEQKTSLFNVTSTLSNNNLQLEEKNTTIEELRVRLIVMGEENKRLKETLAKLASTRLVPTTRKREAAVVVDLQDEDTDDDMDHENDTSVHVGTEEDMFDTDQKSLRTCTKPEPHLDAQIDDENQAYKRLKLSTNLENHITLELSKILTQDTISRVMQLLANELRTDSSFPVFPLVALFSEARLDRVRAIARLHNQKLVLHHEQSITREETQAWKFRPDFRARETPLQVIYNWYHCLVHLSFYRNYHDKPMLQDRFQAFAEALDAMASDYEVLHSKELLERALSLLLRIDTFGPALKMYCELLERHIWDPVMEGRPIRCDLSATDRPLMDVLQKYDEEQNAM</sequence>
<name>A0A517LAE1_9PEZI</name>
<accession>A0A517LAE1</accession>
<evidence type="ECO:0000313" key="2">
    <source>
        <dbReference type="EMBL" id="QDS72591.1"/>
    </source>
</evidence>
<proteinExistence type="predicted"/>
<reference evidence="2 3" key="1">
    <citation type="submission" date="2019-07" db="EMBL/GenBank/DDBJ databases">
        <title>Finished genome of Venturia effusa.</title>
        <authorList>
            <person name="Young C.A."/>
            <person name="Cox M.P."/>
            <person name="Ganley A.R.D."/>
            <person name="David W.J."/>
        </authorList>
    </citation>
    <scope>NUCLEOTIDE SEQUENCE [LARGE SCALE GENOMIC DNA]</scope>
    <source>
        <strain evidence="3">albino</strain>
    </source>
</reference>